<organism evidence="1">
    <name type="scientific">Brugia malayi</name>
    <name type="common">Filarial nematode worm</name>
    <dbReference type="NCBI Taxonomy" id="6279"/>
    <lineage>
        <taxon>Eukaryota</taxon>
        <taxon>Metazoa</taxon>
        <taxon>Ecdysozoa</taxon>
        <taxon>Nematoda</taxon>
        <taxon>Chromadorea</taxon>
        <taxon>Rhabditida</taxon>
        <taxon>Spirurina</taxon>
        <taxon>Spiruromorpha</taxon>
        <taxon>Filarioidea</taxon>
        <taxon>Onchocercidae</taxon>
        <taxon>Brugia</taxon>
    </lineage>
</organism>
<name>A0A1I9G331_BRUMA</name>
<accession>A0A1I9G331</accession>
<gene>
    <name evidence="1" type="primary">Bm10187</name>
    <name evidence="1" type="ORF">BM_Bm10187</name>
</gene>
<reference evidence="1" key="1">
    <citation type="journal article" date="2007" name="Science">
        <title>Draft genome of the filarial nematode parasite Brugia malayi.</title>
        <authorList>
            <person name="Ghedin E."/>
            <person name="Wang S."/>
            <person name="Spiro D."/>
            <person name="Caler E."/>
            <person name="Zhao Q."/>
            <person name="Crabtree J."/>
            <person name="Allen J.E."/>
            <person name="Delcher A.L."/>
            <person name="Guiliano D.B."/>
            <person name="Miranda-Saavedra D."/>
            <person name="Angiuoli S.V."/>
            <person name="Creasy T."/>
            <person name="Amedeo P."/>
            <person name="Haas B."/>
            <person name="El-Sayed N.M."/>
            <person name="Wortman J.R."/>
            <person name="Feldblyum T."/>
            <person name="Tallon L."/>
            <person name="Schatz M."/>
            <person name="Shumway M."/>
            <person name="Koo H."/>
            <person name="Salzberg S.L."/>
            <person name="Schobel S."/>
            <person name="Pertea M."/>
            <person name="Pop M."/>
            <person name="White O."/>
            <person name="Barton G.J."/>
            <person name="Carlow C.K."/>
            <person name="Crawford M.J."/>
            <person name="Daub J."/>
            <person name="Dimmic M.W."/>
            <person name="Estes C.F."/>
            <person name="Foster J.M."/>
            <person name="Ganatra M."/>
            <person name="Gregory W.F."/>
            <person name="Johnson N.M."/>
            <person name="Jin J."/>
            <person name="Komuniecki R."/>
            <person name="Korf I."/>
            <person name="Kumar S."/>
            <person name="Laney S."/>
            <person name="Li B.W."/>
            <person name="Li W."/>
            <person name="Lindblom T.H."/>
            <person name="Lustigman S."/>
            <person name="Ma D."/>
            <person name="Maina C.V."/>
            <person name="Martin D.M."/>
            <person name="McCarter J.P."/>
            <person name="McReynolds L."/>
            <person name="Mitreva M."/>
            <person name="Nutman T.B."/>
            <person name="Parkinson J."/>
            <person name="Peregrin-Alvarez J.M."/>
            <person name="Poole C."/>
            <person name="Ren Q."/>
            <person name="Saunders L."/>
            <person name="Sluder A.E."/>
            <person name="Smith K."/>
            <person name="Stanke M."/>
            <person name="Unnasch T.R."/>
            <person name="Ware J."/>
            <person name="Wei A.D."/>
            <person name="Weil G."/>
            <person name="Williams D.J."/>
            <person name="Zhang Y."/>
            <person name="Williams S.A."/>
            <person name="Fraser-Liggett C."/>
            <person name="Slatko B."/>
            <person name="Blaxter M.L."/>
            <person name="Scott A.L."/>
        </authorList>
    </citation>
    <scope>NUCLEOTIDE SEQUENCE</scope>
    <source>
        <strain evidence="1">FR3</strain>
    </source>
</reference>
<dbReference type="AlphaFoldDB" id="A0A1I9G331"/>
<proteinExistence type="predicted"/>
<dbReference type="EMBL" id="LN856975">
    <property type="protein sequence ID" value="CDP97154.1"/>
    <property type="molecule type" value="Genomic_DNA"/>
</dbReference>
<protein>
    <submittedName>
        <fullName evidence="1">Bm10187</fullName>
    </submittedName>
</protein>
<evidence type="ECO:0000313" key="1">
    <source>
        <dbReference type="EMBL" id="CDP97154.1"/>
    </source>
</evidence>
<reference evidence="1" key="2">
    <citation type="submission" date="2012-12" db="EMBL/GenBank/DDBJ databases">
        <authorList>
            <consortium name="WormBase Consortium"/>
            <person name="Ghedin E."/>
            <person name="Paulini M."/>
        </authorList>
    </citation>
    <scope>NUCLEOTIDE SEQUENCE</scope>
    <source>
        <strain evidence="1">FR3</strain>
    </source>
</reference>
<sequence length="58" mass="6569">MIASYAIVTGDFEKANSILANFDHRYPGYAVIALRRIGIERRFAIRQAGDRLVIVMMP</sequence>